<dbReference type="FunFam" id="2.40.128.20:FF:000008">
    <property type="entry name" value="Major urinary protein"/>
    <property type="match status" value="1"/>
</dbReference>
<dbReference type="Pfam" id="PF00061">
    <property type="entry name" value="Lipocalin"/>
    <property type="match status" value="1"/>
</dbReference>
<dbReference type="InterPro" id="IPR000566">
    <property type="entry name" value="Lipocln_cytosolic_FA-bd_dom"/>
</dbReference>
<dbReference type="Gene3D" id="2.40.128.20">
    <property type="match status" value="1"/>
</dbReference>
<dbReference type="AlphaFoldDB" id="A0A0D3M005"/>
<keyword evidence="5" id="KW-1015">Disulfide bond</keyword>
<evidence type="ECO:0000313" key="9">
    <source>
        <dbReference type="EMBL" id="AIA65151.1"/>
    </source>
</evidence>
<dbReference type="AGR" id="MGI:3709306"/>
<dbReference type="PROSITE" id="PS51257">
    <property type="entry name" value="PROKAR_LIPOPROTEIN"/>
    <property type="match status" value="1"/>
</dbReference>
<evidence type="ECO:0000256" key="7">
    <source>
        <dbReference type="SAM" id="SignalP"/>
    </source>
</evidence>
<accession>A0A0D3M005</accession>
<dbReference type="PROSITE" id="PS00213">
    <property type="entry name" value="LIPOCALIN"/>
    <property type="match status" value="1"/>
</dbReference>
<proteinExistence type="evidence at transcript level"/>
<evidence type="ECO:0000313" key="10">
    <source>
        <dbReference type="MGI" id="MGI:3709306"/>
    </source>
</evidence>
<dbReference type="InterPro" id="IPR012674">
    <property type="entry name" value="Calycin"/>
</dbReference>
<keyword evidence="3" id="KW-0964">Secreted</keyword>
<sequence length="173" mass="19455">MVKFLLIALALGVSCAHHESLDISPSEVNGDWRTLYIAADKVEKVKMNGDLRAYFQHMECNDDCGTLKIKFHVQMNGKCQTHTVVGEKQEDGRYTTDYSGRNYFEVVMKEDGALFFHNVNVDESGQETNVILVAGKGETLSKAQKQELGKLVKEYNIPKENIQHLAPTDTCNQ</sequence>
<feature type="domain" description="Lipocalin/cytosolic fatty-acid binding" evidence="8">
    <location>
        <begin position="29"/>
        <end position="169"/>
    </location>
</feature>
<dbReference type="InterPro" id="IPR002448">
    <property type="entry name" value="OBP-like"/>
</dbReference>
<keyword evidence="7" id="KW-0732">Signal</keyword>
<dbReference type="EMBL" id="KJ605385">
    <property type="protein sequence ID" value="AIA65151.1"/>
    <property type="molecule type" value="mRNA"/>
</dbReference>
<dbReference type="PRINTS" id="PR01173">
    <property type="entry name" value="ODORANTBNDNG"/>
</dbReference>
<feature type="chain" id="PRO_5002265214" evidence="7">
    <location>
        <begin position="17"/>
        <end position="173"/>
    </location>
</feature>
<dbReference type="InterPro" id="IPR022272">
    <property type="entry name" value="Lipocalin_CS"/>
</dbReference>
<evidence type="ECO:0000256" key="2">
    <source>
        <dbReference type="ARBA" id="ARBA00006889"/>
    </source>
</evidence>
<dbReference type="CDD" id="cd19427">
    <property type="entry name" value="lipocalin_OBP-like"/>
    <property type="match status" value="1"/>
</dbReference>
<comment type="subcellular location">
    <subcellularLocation>
        <location evidence="1">Secreted</location>
    </subcellularLocation>
</comment>
<reference evidence="9" key="1">
    <citation type="submission" date="2014-03" db="EMBL/GenBank/DDBJ databases">
        <title>Genes for olfactory signals in the house mouse: source tissues and functions of olfactory-signal transporters.</title>
        <authorList>
            <person name="Stopkova R."/>
            <person name="Vinkler D."/>
            <person name="Sedo O."/>
            <person name="Suchan J."/>
            <person name="Dvorakova-Hortova K."/>
            <person name="Zdrahal Z."/>
            <person name="Stopka P."/>
        </authorList>
    </citation>
    <scope>NUCLEOTIDE SEQUENCE</scope>
</reference>
<evidence type="ECO:0000256" key="3">
    <source>
        <dbReference type="ARBA" id="ARBA00022525"/>
    </source>
</evidence>
<dbReference type="MGI" id="MGI:3709306">
    <property type="gene designation" value="Gm14744"/>
</dbReference>
<dbReference type="PANTHER" id="PTHR11430:SF65">
    <property type="entry name" value="ODORANT-BINDING PROTEIN 1A-RELATED"/>
    <property type="match status" value="1"/>
</dbReference>
<dbReference type="InterPro" id="IPR002345">
    <property type="entry name" value="Lipocalin"/>
</dbReference>
<evidence type="ECO:0000256" key="4">
    <source>
        <dbReference type="ARBA" id="ARBA00023106"/>
    </source>
</evidence>
<dbReference type="GO" id="GO:0005550">
    <property type="term" value="F:pheromone binding"/>
    <property type="evidence" value="ECO:0007669"/>
    <property type="project" value="UniProtKB-KW"/>
</dbReference>
<dbReference type="GO" id="GO:0005615">
    <property type="term" value="C:extracellular space"/>
    <property type="evidence" value="ECO:0007669"/>
    <property type="project" value="TreeGrafter"/>
</dbReference>
<evidence type="ECO:0000259" key="8">
    <source>
        <dbReference type="Pfam" id="PF00061"/>
    </source>
</evidence>
<evidence type="ECO:0000256" key="5">
    <source>
        <dbReference type="ARBA" id="ARBA00023157"/>
    </source>
</evidence>
<dbReference type="SUPFAM" id="SSF50814">
    <property type="entry name" value="Lipocalins"/>
    <property type="match status" value="1"/>
</dbReference>
<dbReference type="PANTHER" id="PTHR11430">
    <property type="entry name" value="LIPOCALIN"/>
    <property type="match status" value="1"/>
</dbReference>
<gene>
    <name evidence="10" type="primary">Gm14744</name>
    <name evidence="9" type="synonym">OBP1</name>
</gene>
<name>A0A0D3M005_MOUSE</name>
<evidence type="ECO:0000256" key="1">
    <source>
        <dbReference type="ARBA" id="ARBA00004613"/>
    </source>
</evidence>
<dbReference type="GO" id="GO:0036094">
    <property type="term" value="F:small molecule binding"/>
    <property type="evidence" value="ECO:0007669"/>
    <property type="project" value="InterPro"/>
</dbReference>
<protein>
    <submittedName>
        <fullName evidence="9">Odorant binding protein 1</fullName>
    </submittedName>
</protein>
<feature type="signal peptide" evidence="7">
    <location>
        <begin position="1"/>
        <end position="16"/>
    </location>
</feature>
<evidence type="ECO:0000256" key="6">
    <source>
        <dbReference type="RuleBase" id="RU003695"/>
    </source>
</evidence>
<keyword evidence="4" id="KW-0590">Pheromone-binding</keyword>
<comment type="similarity">
    <text evidence="2 6">Belongs to the calycin superfamily. Lipocalin family.</text>
</comment>
<organism evidence="9">
    <name type="scientific">Mus musculus domesticus</name>
    <name type="common">western European house mouse</name>
    <dbReference type="NCBI Taxonomy" id="10092"/>
    <lineage>
        <taxon>Eukaryota</taxon>
        <taxon>Metazoa</taxon>
        <taxon>Chordata</taxon>
        <taxon>Craniata</taxon>
        <taxon>Vertebrata</taxon>
        <taxon>Euteleostomi</taxon>
        <taxon>Mammalia</taxon>
        <taxon>Eutheria</taxon>
        <taxon>Euarchontoglires</taxon>
        <taxon>Glires</taxon>
        <taxon>Rodentia</taxon>
        <taxon>Myomorpha</taxon>
        <taxon>Muroidea</taxon>
        <taxon>Muridae</taxon>
        <taxon>Murinae</taxon>
        <taxon>Mus</taxon>
        <taxon>Mus</taxon>
    </lineage>
</organism>